<keyword evidence="8 11" id="KW-0408">Iron</keyword>
<evidence type="ECO:0000256" key="6">
    <source>
        <dbReference type="ARBA" id="ARBA00022989"/>
    </source>
</evidence>
<evidence type="ECO:0000313" key="15">
    <source>
        <dbReference type="Proteomes" id="UP001190926"/>
    </source>
</evidence>
<keyword evidence="15" id="KW-1185">Reference proteome</keyword>
<evidence type="ECO:0000256" key="7">
    <source>
        <dbReference type="ARBA" id="ARBA00023002"/>
    </source>
</evidence>
<evidence type="ECO:0000256" key="12">
    <source>
        <dbReference type="RuleBase" id="RU000461"/>
    </source>
</evidence>
<dbReference type="PROSITE" id="PS00086">
    <property type="entry name" value="CYTOCHROME_P450"/>
    <property type="match status" value="1"/>
</dbReference>
<keyword evidence="4" id="KW-0812">Transmembrane</keyword>
<gene>
    <name evidence="14" type="ORF">C2S53_001134</name>
</gene>
<comment type="cofactor">
    <cofactor evidence="11">
        <name>heme</name>
        <dbReference type="ChEBI" id="CHEBI:30413"/>
    </cofactor>
</comment>
<keyword evidence="9 12" id="KW-0503">Monooxygenase</keyword>
<feature type="chain" id="PRO_5042002950" description="Cytochrome P450" evidence="13">
    <location>
        <begin position="17"/>
        <end position="508"/>
    </location>
</feature>
<evidence type="ECO:0000256" key="4">
    <source>
        <dbReference type="ARBA" id="ARBA00022692"/>
    </source>
</evidence>
<keyword evidence="3 11" id="KW-0349">Heme</keyword>
<dbReference type="SUPFAM" id="SSF48264">
    <property type="entry name" value="Cytochrome P450"/>
    <property type="match status" value="1"/>
</dbReference>
<evidence type="ECO:0000313" key="14">
    <source>
        <dbReference type="EMBL" id="KAH6836268.1"/>
    </source>
</evidence>
<dbReference type="FunFam" id="1.10.630.10:FF:000043">
    <property type="entry name" value="Cytochrome P450 99A2"/>
    <property type="match status" value="1"/>
</dbReference>
<comment type="subcellular location">
    <subcellularLocation>
        <location evidence="1">Membrane</location>
        <topology evidence="1">Single-pass membrane protein</topology>
    </subcellularLocation>
</comment>
<evidence type="ECO:0000256" key="10">
    <source>
        <dbReference type="ARBA" id="ARBA00023136"/>
    </source>
</evidence>
<reference evidence="14 15" key="1">
    <citation type="journal article" date="2021" name="Nat. Commun.">
        <title>Incipient diploidization of the medicinal plant Perilla within 10,000 years.</title>
        <authorList>
            <person name="Zhang Y."/>
            <person name="Shen Q."/>
            <person name="Leng L."/>
            <person name="Zhang D."/>
            <person name="Chen S."/>
            <person name="Shi Y."/>
            <person name="Ning Z."/>
            <person name="Chen S."/>
        </authorList>
    </citation>
    <scope>NUCLEOTIDE SEQUENCE [LARGE SCALE GENOMIC DNA]</scope>
    <source>
        <strain evidence="15">cv. PC099</strain>
    </source>
</reference>
<name>A0AAD4JNJ9_PERFH</name>
<evidence type="ECO:0000256" key="3">
    <source>
        <dbReference type="ARBA" id="ARBA00022617"/>
    </source>
</evidence>
<dbReference type="PANTHER" id="PTHR47955:SF8">
    <property type="entry name" value="CYTOCHROME P450 71D11-LIKE"/>
    <property type="match status" value="1"/>
</dbReference>
<comment type="similarity">
    <text evidence="2 12">Belongs to the cytochrome P450 family.</text>
</comment>
<evidence type="ECO:0000256" key="5">
    <source>
        <dbReference type="ARBA" id="ARBA00022723"/>
    </source>
</evidence>
<dbReference type="GO" id="GO:0016705">
    <property type="term" value="F:oxidoreductase activity, acting on paired donors, with incorporation or reduction of molecular oxygen"/>
    <property type="evidence" value="ECO:0007669"/>
    <property type="project" value="InterPro"/>
</dbReference>
<keyword evidence="10" id="KW-0472">Membrane</keyword>
<dbReference type="PANTHER" id="PTHR47955">
    <property type="entry name" value="CYTOCHROME P450 FAMILY 71 PROTEIN"/>
    <property type="match status" value="1"/>
</dbReference>
<organism evidence="14 15">
    <name type="scientific">Perilla frutescens var. hirtella</name>
    <name type="common">Perilla citriodora</name>
    <name type="synonym">Perilla setoyensis</name>
    <dbReference type="NCBI Taxonomy" id="608512"/>
    <lineage>
        <taxon>Eukaryota</taxon>
        <taxon>Viridiplantae</taxon>
        <taxon>Streptophyta</taxon>
        <taxon>Embryophyta</taxon>
        <taxon>Tracheophyta</taxon>
        <taxon>Spermatophyta</taxon>
        <taxon>Magnoliopsida</taxon>
        <taxon>eudicotyledons</taxon>
        <taxon>Gunneridae</taxon>
        <taxon>Pentapetalae</taxon>
        <taxon>asterids</taxon>
        <taxon>lamiids</taxon>
        <taxon>Lamiales</taxon>
        <taxon>Lamiaceae</taxon>
        <taxon>Nepetoideae</taxon>
        <taxon>Elsholtzieae</taxon>
        <taxon>Perilla</taxon>
    </lineage>
</organism>
<dbReference type="InterPro" id="IPR002401">
    <property type="entry name" value="Cyt_P450_E_grp-I"/>
</dbReference>
<keyword evidence="7 12" id="KW-0560">Oxidoreductase</keyword>
<accession>A0AAD4JNJ9</accession>
<feature type="binding site" description="axial binding residue" evidence="11">
    <location>
        <position position="442"/>
    </location>
    <ligand>
        <name>heme</name>
        <dbReference type="ChEBI" id="CHEBI:30413"/>
    </ligand>
    <ligandPart>
        <name>Fe</name>
        <dbReference type="ChEBI" id="CHEBI:18248"/>
    </ligandPart>
</feature>
<dbReference type="InterPro" id="IPR001128">
    <property type="entry name" value="Cyt_P450"/>
</dbReference>
<evidence type="ECO:0008006" key="16">
    <source>
        <dbReference type="Google" id="ProtNLM"/>
    </source>
</evidence>
<dbReference type="InterPro" id="IPR017972">
    <property type="entry name" value="Cyt_P450_CS"/>
</dbReference>
<keyword evidence="6" id="KW-1133">Transmembrane helix</keyword>
<proteinExistence type="inferred from homology"/>
<evidence type="ECO:0000256" key="1">
    <source>
        <dbReference type="ARBA" id="ARBA00004167"/>
    </source>
</evidence>
<dbReference type="AlphaFoldDB" id="A0AAD4JNJ9"/>
<comment type="caution">
    <text evidence="14">The sequence shown here is derived from an EMBL/GenBank/DDBJ whole genome shotgun (WGS) entry which is preliminary data.</text>
</comment>
<keyword evidence="13" id="KW-0732">Signal</keyword>
<dbReference type="GO" id="GO:0004497">
    <property type="term" value="F:monooxygenase activity"/>
    <property type="evidence" value="ECO:0007669"/>
    <property type="project" value="UniProtKB-KW"/>
</dbReference>
<dbReference type="GO" id="GO:0020037">
    <property type="term" value="F:heme binding"/>
    <property type="evidence" value="ECO:0007669"/>
    <property type="project" value="InterPro"/>
</dbReference>
<dbReference type="PRINTS" id="PR00463">
    <property type="entry name" value="EP450I"/>
</dbReference>
<dbReference type="EMBL" id="SDAM02000020">
    <property type="protein sequence ID" value="KAH6836268.1"/>
    <property type="molecule type" value="Genomic_DNA"/>
</dbReference>
<dbReference type="Gene3D" id="1.10.630.10">
    <property type="entry name" value="Cytochrome P450"/>
    <property type="match status" value="1"/>
</dbReference>
<protein>
    <recommendedName>
        <fullName evidence="16">Cytochrome P450</fullName>
    </recommendedName>
</protein>
<dbReference type="InterPro" id="IPR036396">
    <property type="entry name" value="Cyt_P450_sf"/>
</dbReference>
<dbReference type="GO" id="GO:0016020">
    <property type="term" value="C:membrane"/>
    <property type="evidence" value="ECO:0007669"/>
    <property type="project" value="UniProtKB-SubCell"/>
</dbReference>
<evidence type="ECO:0000256" key="9">
    <source>
        <dbReference type="ARBA" id="ARBA00023033"/>
    </source>
</evidence>
<evidence type="ECO:0000256" key="13">
    <source>
        <dbReference type="SAM" id="SignalP"/>
    </source>
</evidence>
<sequence>MELIVIVLSFALFMYAAVKLVRVSGNNNNNKSSSNVIPGPKKIPLIGNLHLLSGKSLPHHVFRELAVKHGGLMRLQLGEVPFIIVSSVEVAKQVFRTHDITFSNRFPTVASSILSYNYRDVAVAPYGYHWRQVRKVCTLELFSSKRVKSFRPIREEENFNLAKSIAANSGSPVNISEKLYLNSFDIITRSSVGDKTEEKGKFTRAIEETMELCSGLSLVDLFPSNRLLPLITGIEFKFKSIFRLTDGILQNIIERHRGGAVAQGRSEDLVDVLLKYQHTDAEFHLTDDDIKAVILDMFFAGSETSATAVGWAMSEMMRNPKILKRAQDEVRQVLDRKGSNSYVDEAEFGELKYLKLVIDETLRLHPPLPLLVPRMSSERCEIDGYEIPAKTRVIINAWALGRDPKHWNDADKFIPERFENTSIDYKGNNFEYIPFGSGRRICPGMSMGLINVEFTLATLLYHFDWEMPFGIKNDALDMTETIGVTAKRKHDLLLIPTLARPLPTTFNH</sequence>
<evidence type="ECO:0000256" key="2">
    <source>
        <dbReference type="ARBA" id="ARBA00010617"/>
    </source>
</evidence>
<dbReference type="GO" id="GO:0005506">
    <property type="term" value="F:iron ion binding"/>
    <property type="evidence" value="ECO:0007669"/>
    <property type="project" value="InterPro"/>
</dbReference>
<feature type="signal peptide" evidence="13">
    <location>
        <begin position="1"/>
        <end position="16"/>
    </location>
</feature>
<dbReference type="CDD" id="cd11072">
    <property type="entry name" value="CYP71-like"/>
    <property type="match status" value="1"/>
</dbReference>
<dbReference type="Proteomes" id="UP001190926">
    <property type="component" value="Unassembled WGS sequence"/>
</dbReference>
<keyword evidence="5 11" id="KW-0479">Metal-binding</keyword>
<evidence type="ECO:0000256" key="11">
    <source>
        <dbReference type="PIRSR" id="PIRSR602401-1"/>
    </source>
</evidence>
<dbReference type="Pfam" id="PF00067">
    <property type="entry name" value="p450"/>
    <property type="match status" value="1"/>
</dbReference>
<dbReference type="PRINTS" id="PR00385">
    <property type="entry name" value="P450"/>
</dbReference>
<evidence type="ECO:0000256" key="8">
    <source>
        <dbReference type="ARBA" id="ARBA00023004"/>
    </source>
</evidence>